<keyword evidence="1" id="KW-0175">Coiled coil</keyword>
<evidence type="ECO:0000313" key="3">
    <source>
        <dbReference type="EMBL" id="OAA81183.1"/>
    </source>
</evidence>
<keyword evidence="4" id="KW-1185">Reference proteome</keyword>
<feature type="compositionally biased region" description="Basic and acidic residues" evidence="2">
    <location>
        <begin position="31"/>
        <end position="48"/>
    </location>
</feature>
<comment type="caution">
    <text evidence="3">The sequence shown here is derived from an EMBL/GenBank/DDBJ whole genome shotgun (WGS) entry which is preliminary data.</text>
</comment>
<dbReference type="PANTHER" id="PTHR38887">
    <property type="entry name" value="CHROMOSOME 21, WHOLE GENOME SHOTGUN SEQUENCE"/>
    <property type="match status" value="1"/>
</dbReference>
<feature type="compositionally biased region" description="Basic and acidic residues" evidence="2">
    <location>
        <begin position="89"/>
        <end position="101"/>
    </location>
</feature>
<feature type="compositionally biased region" description="Low complexity" evidence="2">
    <location>
        <begin position="1"/>
        <end position="15"/>
    </location>
</feature>
<reference evidence="3 4" key="1">
    <citation type="journal article" date="2016" name="Genome Biol. Evol.">
        <title>Divergent and convergent evolution of fungal pathogenicity.</title>
        <authorList>
            <person name="Shang Y."/>
            <person name="Xiao G."/>
            <person name="Zheng P."/>
            <person name="Cen K."/>
            <person name="Zhan S."/>
            <person name="Wang C."/>
        </authorList>
    </citation>
    <scope>NUCLEOTIDE SEQUENCE [LARGE SCALE GENOMIC DNA]</scope>
    <source>
        <strain evidence="3 4">RCEF 1005</strain>
    </source>
</reference>
<dbReference type="InterPro" id="IPR053221">
    <property type="entry name" value="Burnettramic_acid_biosynth"/>
</dbReference>
<dbReference type="STRING" id="1081108.A0A168K2U1"/>
<proteinExistence type="predicted"/>
<organism evidence="3 4">
    <name type="scientific">Akanthomyces lecanii RCEF 1005</name>
    <dbReference type="NCBI Taxonomy" id="1081108"/>
    <lineage>
        <taxon>Eukaryota</taxon>
        <taxon>Fungi</taxon>
        <taxon>Dikarya</taxon>
        <taxon>Ascomycota</taxon>
        <taxon>Pezizomycotina</taxon>
        <taxon>Sordariomycetes</taxon>
        <taxon>Hypocreomycetidae</taxon>
        <taxon>Hypocreales</taxon>
        <taxon>Cordycipitaceae</taxon>
        <taxon>Akanthomyces</taxon>
        <taxon>Cordyceps confragosa</taxon>
    </lineage>
</organism>
<feature type="coiled-coil region" evidence="1">
    <location>
        <begin position="397"/>
        <end position="431"/>
    </location>
</feature>
<evidence type="ECO:0000256" key="2">
    <source>
        <dbReference type="SAM" id="MobiDB-lite"/>
    </source>
</evidence>
<feature type="region of interest" description="Disordered" evidence="2">
    <location>
        <begin position="1"/>
        <end position="125"/>
    </location>
</feature>
<dbReference type="EMBL" id="AZHF01000001">
    <property type="protein sequence ID" value="OAA81183.1"/>
    <property type="molecule type" value="Genomic_DNA"/>
</dbReference>
<accession>A0A168K2U1</accession>
<dbReference type="Proteomes" id="UP000076881">
    <property type="component" value="Unassembled WGS sequence"/>
</dbReference>
<name>A0A168K2U1_CORDF</name>
<evidence type="ECO:0000256" key="1">
    <source>
        <dbReference type="SAM" id="Coils"/>
    </source>
</evidence>
<dbReference type="PANTHER" id="PTHR38887:SF1">
    <property type="entry name" value="RAS MODIFICATION PROTEIN ERF4"/>
    <property type="match status" value="1"/>
</dbReference>
<evidence type="ECO:0000313" key="4">
    <source>
        <dbReference type="Proteomes" id="UP000076881"/>
    </source>
</evidence>
<dbReference type="OrthoDB" id="3433125at2759"/>
<gene>
    <name evidence="3" type="ORF">LEL_00728</name>
</gene>
<protein>
    <submittedName>
        <fullName evidence="3">Uncharacterized protein</fullName>
    </submittedName>
</protein>
<sequence>MSKSAYYSQSSAPPQYSQPPPQYSRRQPSSYDRDDYYDEKPRYQERSRYPPPDNYDFAPPQGPPPSQRRYDDYAPPQGPPPRGYNGYDNRYDNQYDNRHDNNQQQLQQYDRRSQSPQMAPGPLSLPVVIPQQRPGAPERGFMAAYAPMLESAGIDQRSFMSFLDQFNTAVQGNKFLAGVQVVSFGVGFTPEIITTCVATAVQMGAHVANQGYVKHRTNSTLDKFNNEVFGPRGLFCMIMKYDPIGQDPVLAEKAANSPLSKFGGGQKSWLKDPVSGTSDGMNSLPTAVAPLIYMDDRRAHKEYLAGDGKISPERGSPVEKPTTKQKAKNAFENFNDYLDRRARAKYASENQGDILNTPLTKGFSNKFLDPNSSMNNGGLIGFISGGAFAQDPETRRIKKLKSMGEEEERLYKEYQERVDQVTQQRQSTKETERQIKYIDRDYQPRFAEFRQKRRELEMGPERSIKKDILYLTIVNRPSDSQLAAATDKINHGQVMPGGPHGQVL</sequence>
<dbReference type="AlphaFoldDB" id="A0A168K2U1"/>